<evidence type="ECO:0000256" key="13">
    <source>
        <dbReference type="PROSITE-ProRule" id="PRU00322"/>
    </source>
</evidence>
<reference evidence="19" key="1">
    <citation type="journal article" date="2023" name="G3 (Bethesda)">
        <title>A reference genome for the long-term kleptoplast-retaining sea slug Elysia crispata morphotype clarki.</title>
        <authorList>
            <person name="Eastman K.E."/>
            <person name="Pendleton A.L."/>
            <person name="Shaikh M.A."/>
            <person name="Suttiyut T."/>
            <person name="Ogas R."/>
            <person name="Tomko P."/>
            <person name="Gavelis G."/>
            <person name="Widhalm J.R."/>
            <person name="Wisecaver J.H."/>
        </authorList>
    </citation>
    <scope>NUCLEOTIDE SEQUENCE</scope>
    <source>
        <strain evidence="19">ECLA1</strain>
    </source>
</reference>
<accession>A0AAE1D535</accession>
<evidence type="ECO:0000256" key="14">
    <source>
        <dbReference type="SAM" id="MobiDB-lite"/>
    </source>
</evidence>
<dbReference type="Proteomes" id="UP001283361">
    <property type="component" value="Unassembled WGS sequence"/>
</dbReference>
<comment type="caution">
    <text evidence="19">The sequence shown here is derived from an EMBL/GenBank/DDBJ whole genome shotgun (WGS) entry which is preliminary data.</text>
</comment>
<dbReference type="CDD" id="cd20345">
    <property type="entry name" value="BRcat_RBR_HOIL1"/>
    <property type="match status" value="1"/>
</dbReference>
<dbReference type="InterPro" id="IPR044066">
    <property type="entry name" value="TRIAD_supradom"/>
</dbReference>
<dbReference type="GO" id="GO:0043130">
    <property type="term" value="F:ubiquitin binding"/>
    <property type="evidence" value="ECO:0007669"/>
    <property type="project" value="TreeGrafter"/>
</dbReference>
<dbReference type="SMART" id="SM00184">
    <property type="entry name" value="RING"/>
    <property type="match status" value="1"/>
</dbReference>
<evidence type="ECO:0000256" key="9">
    <source>
        <dbReference type="ARBA" id="ARBA00022737"/>
    </source>
</evidence>
<dbReference type="PANTHER" id="PTHR22770:SF13">
    <property type="entry name" value="RING-TYPE DOMAIN-CONTAINING PROTEIN"/>
    <property type="match status" value="1"/>
</dbReference>
<evidence type="ECO:0000256" key="8">
    <source>
        <dbReference type="ARBA" id="ARBA00022723"/>
    </source>
</evidence>
<keyword evidence="7" id="KW-0808">Transferase</keyword>
<evidence type="ECO:0000256" key="4">
    <source>
        <dbReference type="ARBA" id="ARBA00012251"/>
    </source>
</evidence>
<feature type="domain" description="Ubiquitin-like" evidence="15">
    <location>
        <begin position="113"/>
        <end position="177"/>
    </location>
</feature>
<evidence type="ECO:0000256" key="12">
    <source>
        <dbReference type="ARBA" id="ARBA00022833"/>
    </source>
</evidence>
<keyword evidence="10 13" id="KW-0863">Zinc-finger</keyword>
<dbReference type="Gene3D" id="1.20.120.1750">
    <property type="match status" value="1"/>
</dbReference>
<feature type="domain" description="RING-type" evidence="18">
    <location>
        <begin position="459"/>
        <end position="687"/>
    </location>
</feature>
<dbReference type="GO" id="GO:0097039">
    <property type="term" value="P:protein linear polyubiquitination"/>
    <property type="evidence" value="ECO:0007669"/>
    <property type="project" value="TreeGrafter"/>
</dbReference>
<dbReference type="GO" id="GO:0071797">
    <property type="term" value="C:LUBAC complex"/>
    <property type="evidence" value="ECO:0007669"/>
    <property type="project" value="TreeGrafter"/>
</dbReference>
<sequence length="691" mass="76671">MKFKVSDTQALGSALPQKRPGFVRGGGCLPPSPCNFLPQEMNQNVNPTTITPTNAEVKPTAADGLAQGLAAALQAGLTEKAAELAVELANLNVKCEIKVLHEVNKQRSRHAEFDVKVHVEDRVSDRCYIIITVKAVDTIEDLKRKMMILHNLPMEVQRWIIGKKIHTDQTTLYQCGVRGPGHTLYLYLVTARSVGLSKANYEAQLQAIMLMKQASTQISQQISSEPSNHSVGLDPASQGITFSPSNISSEGDSLDQTAVVPITVRPAVYPSSSSVTCVSPGSVRIQEMLQSPILSGFSPNPPSGTPSTPVENVLTHASPGLNIETWSQKPTTVSTNFTTTTSATSNVNNIGTAAQILYPPSPTSGLPTENDEEIEGWECPICTYRNLPMWPGCEMCNKPRPEEYQVPANYQMTEREMHLMQNEQMVLHEDEDEIDDGTRLENYQHLLAIEEVDLVPNPEPFQCAICFDDFAVGEGIVLRECLHQFCRDCLKGAVQHCENPVLTCPYQDNEYSCKAALQEREIRRLVPEDLYFKHLQRSLDQAESQMQNSYHCKTPNCPGWCIYEDMVNFFNCPLCKKANCLTCKAIHMGQNCQQYQDELKIMASNDATAKQTHDMLKNMVSSGDAMHCPQCQVIVQKKGGCDWIRCSICKTEICWVTKGRRWGPNGEGDLSGGCRCRVNGKRCHPKCVNCH</sequence>
<dbReference type="FunFam" id="3.30.40.10:FF:000137">
    <property type="entry name" value="RanBP-type and C3HC4-type zinc finger-containing protein 1"/>
    <property type="match status" value="1"/>
</dbReference>
<dbReference type="InterPro" id="IPR029071">
    <property type="entry name" value="Ubiquitin-like_domsf"/>
</dbReference>
<evidence type="ECO:0000259" key="16">
    <source>
        <dbReference type="PROSITE" id="PS50089"/>
    </source>
</evidence>
<evidence type="ECO:0000313" key="19">
    <source>
        <dbReference type="EMBL" id="KAK3757637.1"/>
    </source>
</evidence>
<dbReference type="PROSITE" id="PS50053">
    <property type="entry name" value="UBIQUITIN_2"/>
    <property type="match status" value="1"/>
</dbReference>
<proteinExistence type="inferred from homology"/>
<dbReference type="GO" id="GO:0008270">
    <property type="term" value="F:zinc ion binding"/>
    <property type="evidence" value="ECO:0007669"/>
    <property type="project" value="UniProtKB-KW"/>
</dbReference>
<dbReference type="SUPFAM" id="SSF54236">
    <property type="entry name" value="Ubiquitin-like"/>
    <property type="match status" value="1"/>
</dbReference>
<keyword evidence="20" id="KW-1185">Reference proteome</keyword>
<name>A0AAE1D535_9GAST</name>
<evidence type="ECO:0000256" key="11">
    <source>
        <dbReference type="ARBA" id="ARBA00022786"/>
    </source>
</evidence>
<comment type="catalytic activity">
    <reaction evidence="1">
        <text>[E2 ubiquitin-conjugating enzyme]-S-ubiquitinyl-L-cysteine + [acceptor protein]-L-lysine = [E2 ubiquitin-conjugating enzyme]-L-cysteine + [acceptor protein]-N(6)-ubiquitinyl-L-lysine.</text>
        <dbReference type="EC" id="2.3.2.31"/>
    </reaction>
</comment>
<keyword evidence="12" id="KW-0862">Zinc</keyword>
<feature type="compositionally biased region" description="Polar residues" evidence="14">
    <location>
        <begin position="238"/>
        <end position="252"/>
    </location>
</feature>
<evidence type="ECO:0000256" key="10">
    <source>
        <dbReference type="ARBA" id="ARBA00022771"/>
    </source>
</evidence>
<dbReference type="InterPro" id="IPR047558">
    <property type="entry name" value="BRcat_RBR_HOIL1"/>
</dbReference>
<keyword evidence="8" id="KW-0479">Metal-binding</keyword>
<evidence type="ECO:0000256" key="1">
    <source>
        <dbReference type="ARBA" id="ARBA00001798"/>
    </source>
</evidence>
<dbReference type="CDD" id="cd20358">
    <property type="entry name" value="Rcat_RBR_HOIL1"/>
    <property type="match status" value="1"/>
</dbReference>
<evidence type="ECO:0000259" key="17">
    <source>
        <dbReference type="PROSITE" id="PS50199"/>
    </source>
</evidence>
<dbReference type="InterPro" id="IPR013083">
    <property type="entry name" value="Znf_RING/FYVE/PHD"/>
</dbReference>
<dbReference type="EC" id="2.3.2.31" evidence="4"/>
<dbReference type="PROSITE" id="PS50089">
    <property type="entry name" value="ZF_RING_2"/>
    <property type="match status" value="1"/>
</dbReference>
<feature type="domain" description="RING-type" evidence="16">
    <location>
        <begin position="463"/>
        <end position="505"/>
    </location>
</feature>
<dbReference type="InterPro" id="IPR051628">
    <property type="entry name" value="LUBAC_E3_Ligases"/>
</dbReference>
<dbReference type="PROSITE" id="PS00518">
    <property type="entry name" value="ZF_RING_1"/>
    <property type="match status" value="1"/>
</dbReference>
<dbReference type="InterPro" id="IPR001841">
    <property type="entry name" value="Znf_RING"/>
</dbReference>
<dbReference type="FunFam" id="1.20.120.1750:FF:000026">
    <property type="entry name" value="RANBP2-type and C3HC4-type zinc finger containing 1"/>
    <property type="match status" value="1"/>
</dbReference>
<feature type="region of interest" description="Disordered" evidence="14">
    <location>
        <begin position="223"/>
        <end position="252"/>
    </location>
</feature>
<dbReference type="InterPro" id="IPR047557">
    <property type="entry name" value="Rcat_RBR_HOIL1"/>
</dbReference>
<dbReference type="GO" id="GO:0043161">
    <property type="term" value="P:proteasome-mediated ubiquitin-dependent protein catabolic process"/>
    <property type="evidence" value="ECO:0007669"/>
    <property type="project" value="TreeGrafter"/>
</dbReference>
<dbReference type="SUPFAM" id="SSF57850">
    <property type="entry name" value="RING/U-box"/>
    <property type="match status" value="3"/>
</dbReference>
<evidence type="ECO:0000259" key="15">
    <source>
        <dbReference type="PROSITE" id="PS50053"/>
    </source>
</evidence>
<feature type="domain" description="RanBP2-type" evidence="17">
    <location>
        <begin position="373"/>
        <end position="402"/>
    </location>
</feature>
<evidence type="ECO:0000256" key="7">
    <source>
        <dbReference type="ARBA" id="ARBA00022679"/>
    </source>
</evidence>
<evidence type="ECO:0000313" key="20">
    <source>
        <dbReference type="Proteomes" id="UP001283361"/>
    </source>
</evidence>
<dbReference type="InterPro" id="IPR001876">
    <property type="entry name" value="Znf_RanBP2"/>
</dbReference>
<dbReference type="EMBL" id="JAWDGP010005352">
    <property type="protein sequence ID" value="KAK3757637.1"/>
    <property type="molecule type" value="Genomic_DNA"/>
</dbReference>
<evidence type="ECO:0000259" key="18">
    <source>
        <dbReference type="PROSITE" id="PS51873"/>
    </source>
</evidence>
<dbReference type="AlphaFoldDB" id="A0AAE1D535"/>
<dbReference type="SUPFAM" id="SSF90209">
    <property type="entry name" value="Ran binding protein zinc finger-like"/>
    <property type="match status" value="1"/>
</dbReference>
<dbReference type="PANTHER" id="PTHR22770">
    <property type="entry name" value="UBIQUITIN CONJUGATING ENZYME 7 INTERACTING PROTEIN-RELATED"/>
    <property type="match status" value="1"/>
</dbReference>
<evidence type="ECO:0000256" key="6">
    <source>
        <dbReference type="ARBA" id="ARBA00022553"/>
    </source>
</evidence>
<gene>
    <name evidence="19" type="ORF">RRG08_000151</name>
</gene>
<dbReference type="Gene3D" id="3.30.40.10">
    <property type="entry name" value="Zinc/RING finger domain, C3HC4 (zinc finger)"/>
    <property type="match status" value="1"/>
</dbReference>
<evidence type="ECO:0000256" key="2">
    <source>
        <dbReference type="ARBA" id="ARBA00004906"/>
    </source>
</evidence>
<dbReference type="Gene3D" id="2.30.30.380">
    <property type="entry name" value="Zn-finger domain of Sec23/24"/>
    <property type="match status" value="1"/>
</dbReference>
<comment type="similarity">
    <text evidence="3">Belongs to the RBR family.</text>
</comment>
<organism evidence="19 20">
    <name type="scientific">Elysia crispata</name>
    <name type="common">lettuce slug</name>
    <dbReference type="NCBI Taxonomy" id="231223"/>
    <lineage>
        <taxon>Eukaryota</taxon>
        <taxon>Metazoa</taxon>
        <taxon>Spiralia</taxon>
        <taxon>Lophotrochozoa</taxon>
        <taxon>Mollusca</taxon>
        <taxon>Gastropoda</taxon>
        <taxon>Heterobranchia</taxon>
        <taxon>Euthyneura</taxon>
        <taxon>Panpulmonata</taxon>
        <taxon>Sacoglossa</taxon>
        <taxon>Placobranchoidea</taxon>
        <taxon>Plakobranchidae</taxon>
        <taxon>Elysia</taxon>
    </lineage>
</organism>
<dbReference type="PROSITE" id="PS01358">
    <property type="entry name" value="ZF_RANBP2_1"/>
    <property type="match status" value="1"/>
</dbReference>
<dbReference type="InterPro" id="IPR047559">
    <property type="entry name" value="HOIL1_RBR_mRING-HC-C3HC3D"/>
</dbReference>
<dbReference type="InterPro" id="IPR036443">
    <property type="entry name" value="Znf_RanBP2_sf"/>
</dbReference>
<dbReference type="GO" id="GO:0061630">
    <property type="term" value="F:ubiquitin protein ligase activity"/>
    <property type="evidence" value="ECO:0007669"/>
    <property type="project" value="UniProtKB-EC"/>
</dbReference>
<keyword evidence="9" id="KW-0677">Repeat</keyword>
<dbReference type="PROSITE" id="PS50199">
    <property type="entry name" value="ZF_RANBP2_2"/>
    <property type="match status" value="1"/>
</dbReference>
<evidence type="ECO:0000256" key="5">
    <source>
        <dbReference type="ARBA" id="ARBA00017887"/>
    </source>
</evidence>
<dbReference type="PROSITE" id="PS51873">
    <property type="entry name" value="TRIAD"/>
    <property type="match status" value="1"/>
</dbReference>
<dbReference type="InterPro" id="IPR000626">
    <property type="entry name" value="Ubiquitin-like_dom"/>
</dbReference>
<protein>
    <recommendedName>
        <fullName evidence="5">RanBP-type and C3HC4-type zinc finger-containing protein 1</fullName>
        <ecNumber evidence="4">2.3.2.31</ecNumber>
    </recommendedName>
</protein>
<comment type="pathway">
    <text evidence="2">Protein modification; protein ubiquitination.</text>
</comment>
<dbReference type="Gene3D" id="3.10.20.90">
    <property type="entry name" value="Phosphatidylinositol 3-kinase Catalytic Subunit, Chain A, domain 1"/>
    <property type="match status" value="1"/>
</dbReference>
<keyword evidence="6" id="KW-0597">Phosphoprotein</keyword>
<evidence type="ECO:0000256" key="3">
    <source>
        <dbReference type="ARBA" id="ARBA00008278"/>
    </source>
</evidence>
<dbReference type="InterPro" id="IPR017907">
    <property type="entry name" value="Znf_RING_CS"/>
</dbReference>
<keyword evidence="11" id="KW-0833">Ubl conjugation pathway</keyword>
<dbReference type="GO" id="GO:0009893">
    <property type="term" value="P:positive regulation of metabolic process"/>
    <property type="evidence" value="ECO:0007669"/>
    <property type="project" value="UniProtKB-ARBA"/>
</dbReference>
<dbReference type="CDD" id="cd16633">
    <property type="entry name" value="mRING-HC-C3HC3D_RBR_HOIL1"/>
    <property type="match status" value="1"/>
</dbReference>